<keyword evidence="1" id="KW-0472">Membrane</keyword>
<reference evidence="2" key="1">
    <citation type="submission" date="2017-05" db="UniProtKB">
        <authorList>
            <consortium name="EnsemblMetazoa"/>
        </authorList>
    </citation>
    <scope>IDENTIFICATION</scope>
</reference>
<dbReference type="AlphaFoldDB" id="A0A1X7UAW3"/>
<evidence type="ECO:0000256" key="1">
    <source>
        <dbReference type="SAM" id="Phobius"/>
    </source>
</evidence>
<accession>A0A1X7UAW3</accession>
<sequence>MVLMLMVLVSLGDHLVNMYGPLHLDPLTLVMKRVLPVIALMAINYSLVITFVNQVITKKIMMPKIFSTHLIHSGMVKVVGLLKFLVVQLQVSHGFTETMVTIPALTILS</sequence>
<keyword evidence="1" id="KW-0812">Transmembrane</keyword>
<evidence type="ECO:0000313" key="2">
    <source>
        <dbReference type="EnsemblMetazoa" id="Aqu2.1.24614_001"/>
    </source>
</evidence>
<feature type="transmembrane region" description="Helical" evidence="1">
    <location>
        <begin position="34"/>
        <end position="56"/>
    </location>
</feature>
<keyword evidence="1" id="KW-1133">Transmembrane helix</keyword>
<organism evidence="2">
    <name type="scientific">Amphimedon queenslandica</name>
    <name type="common">Sponge</name>
    <dbReference type="NCBI Taxonomy" id="400682"/>
    <lineage>
        <taxon>Eukaryota</taxon>
        <taxon>Metazoa</taxon>
        <taxon>Porifera</taxon>
        <taxon>Demospongiae</taxon>
        <taxon>Heteroscleromorpha</taxon>
        <taxon>Haplosclerida</taxon>
        <taxon>Niphatidae</taxon>
        <taxon>Amphimedon</taxon>
    </lineage>
</organism>
<proteinExistence type="predicted"/>
<protein>
    <submittedName>
        <fullName evidence="2">Uncharacterized protein</fullName>
    </submittedName>
</protein>
<dbReference type="InParanoid" id="A0A1X7UAW3"/>
<name>A0A1X7UAW3_AMPQE</name>
<dbReference type="EnsemblMetazoa" id="Aqu2.1.24614_001">
    <property type="protein sequence ID" value="Aqu2.1.24614_001"/>
    <property type="gene ID" value="Aqu2.1.24614"/>
</dbReference>